<comment type="caution">
    <text evidence="3">The sequence shown here is derived from an EMBL/GenBank/DDBJ whole genome shotgun (WGS) entry which is preliminary data.</text>
</comment>
<name>A0ABU3F3G2_9ENTE</name>
<dbReference type="GO" id="GO:0016787">
    <property type="term" value="F:hydrolase activity"/>
    <property type="evidence" value="ECO:0007669"/>
    <property type="project" value="UniProtKB-KW"/>
</dbReference>
<dbReference type="InterPro" id="IPR002410">
    <property type="entry name" value="Peptidase_S33"/>
</dbReference>
<reference evidence="3 4" key="1">
    <citation type="submission" date="2023-03" db="EMBL/GenBank/DDBJ databases">
        <authorList>
            <person name="Shen W."/>
            <person name="Cai J."/>
        </authorList>
    </citation>
    <scope>NUCLEOTIDE SEQUENCE [LARGE SCALE GENOMIC DNA]</scope>
    <source>
        <strain evidence="3 4">D6-4</strain>
    </source>
</reference>
<accession>A0ABU3F3G2</accession>
<dbReference type="SUPFAM" id="SSF53474">
    <property type="entry name" value="alpha/beta-Hydrolases"/>
    <property type="match status" value="1"/>
</dbReference>
<dbReference type="Proteomes" id="UP001252875">
    <property type="component" value="Unassembled WGS sequence"/>
</dbReference>
<evidence type="ECO:0000256" key="1">
    <source>
        <dbReference type="ARBA" id="ARBA00022801"/>
    </source>
</evidence>
<dbReference type="EMBL" id="JARPYI010000012">
    <property type="protein sequence ID" value="MDT2601677.1"/>
    <property type="molecule type" value="Genomic_DNA"/>
</dbReference>
<dbReference type="InterPro" id="IPR022742">
    <property type="entry name" value="Hydrolase_4"/>
</dbReference>
<evidence type="ECO:0000259" key="2">
    <source>
        <dbReference type="Pfam" id="PF12146"/>
    </source>
</evidence>
<organism evidence="3 4">
    <name type="scientific">Enterococcus hulanensis</name>
    <dbReference type="NCBI Taxonomy" id="2559929"/>
    <lineage>
        <taxon>Bacteria</taxon>
        <taxon>Bacillati</taxon>
        <taxon>Bacillota</taxon>
        <taxon>Bacilli</taxon>
        <taxon>Lactobacillales</taxon>
        <taxon>Enterococcaceae</taxon>
        <taxon>Enterococcus</taxon>
    </lineage>
</organism>
<keyword evidence="4" id="KW-1185">Reference proteome</keyword>
<dbReference type="Gene3D" id="3.40.50.1820">
    <property type="entry name" value="alpha/beta hydrolase"/>
    <property type="match status" value="1"/>
</dbReference>
<feature type="domain" description="Serine aminopeptidase S33" evidence="2">
    <location>
        <begin position="53"/>
        <end position="286"/>
    </location>
</feature>
<evidence type="ECO:0000313" key="3">
    <source>
        <dbReference type="EMBL" id="MDT2601677.1"/>
    </source>
</evidence>
<evidence type="ECO:0000313" key="4">
    <source>
        <dbReference type="Proteomes" id="UP001252875"/>
    </source>
</evidence>
<sequence length="316" mass="36614">MEKYGKWYQINGAKQYVQIISENSANPLLIYLHGGPGDAALPLIEYFNLDLAKKYTLVIWEQRGAGKSYYPFKADEEITIDTLVSDLKVLIELLLSERNERQVCLMGHSWGSIIGMEFIKRYPEWIDYYIGVGQVISSQEMFADSRAYILEHSSSTAVKQRISSIDTHFDQGNWFNDLMYFMNQLIKTGGSLYGKKSYATFYPHFIRSKNYTLRDCAHRFQGSKQSIERLWQEVARVDFTDETKFEVPIILIEGEQDYHVSKRVAFDFYQKLESPKSFICMKKAAHFPQWTRAAAFNQVVNKLEVPSTDAGIYLEV</sequence>
<dbReference type="Pfam" id="PF12146">
    <property type="entry name" value="Hydrolase_4"/>
    <property type="match status" value="1"/>
</dbReference>
<dbReference type="InterPro" id="IPR029058">
    <property type="entry name" value="AB_hydrolase_fold"/>
</dbReference>
<dbReference type="RefSeq" id="WP_311822218.1">
    <property type="nucleotide sequence ID" value="NZ_JARPYF010000011.1"/>
</dbReference>
<proteinExistence type="predicted"/>
<dbReference type="PRINTS" id="PR00793">
    <property type="entry name" value="PROAMNOPTASE"/>
</dbReference>
<protein>
    <submittedName>
        <fullName evidence="3">Alpha/beta hydrolase</fullName>
    </submittedName>
</protein>
<gene>
    <name evidence="3" type="ORF">P7D85_18000</name>
</gene>
<dbReference type="PANTHER" id="PTHR43329">
    <property type="entry name" value="EPOXIDE HYDROLASE"/>
    <property type="match status" value="1"/>
</dbReference>
<keyword evidence="1 3" id="KW-0378">Hydrolase</keyword>